<sequence length="179" mass="19575">MNGSDSVEAHTDHDRPAPRRVELRGLTSRDQPAHAAHLLRLSDRDRRARFHATAKDAAIEAYSRNLDWHKVLIFGLFVDGTLRGVGELLRDGDEPAAEISLSVESPWQRDGFGKTLLLALVLAARRVGITELTMSFLSDNISMRALSRDLGAVSGPLAPVIDSIKTIPMTARQATTGQD</sequence>
<dbReference type="AlphaFoldDB" id="A0A5C6S2X7"/>
<dbReference type="PROSITE" id="PS51186">
    <property type="entry name" value="GNAT"/>
    <property type="match status" value="1"/>
</dbReference>
<dbReference type="RefSeq" id="WP_147099424.1">
    <property type="nucleotide sequence ID" value="NZ_JBHUFH010000003.1"/>
</dbReference>
<proteinExistence type="predicted"/>
<keyword evidence="3" id="KW-1185">Reference proteome</keyword>
<protein>
    <submittedName>
        <fullName evidence="2">GNAT family N-acetyltransferase</fullName>
    </submittedName>
</protein>
<evidence type="ECO:0000313" key="2">
    <source>
        <dbReference type="EMBL" id="TXB68200.1"/>
    </source>
</evidence>
<dbReference type="InterPro" id="IPR016181">
    <property type="entry name" value="Acyl_CoA_acyltransferase"/>
</dbReference>
<dbReference type="OrthoDB" id="7843527at2"/>
<dbReference type="Gene3D" id="3.40.630.30">
    <property type="match status" value="1"/>
</dbReference>
<dbReference type="SUPFAM" id="SSF55729">
    <property type="entry name" value="Acyl-CoA N-acyltransferases (Nat)"/>
    <property type="match status" value="1"/>
</dbReference>
<organism evidence="2 3">
    <name type="scientific">Paracoccus aurantiacus</name>
    <dbReference type="NCBI Taxonomy" id="2599412"/>
    <lineage>
        <taxon>Bacteria</taxon>
        <taxon>Pseudomonadati</taxon>
        <taxon>Pseudomonadota</taxon>
        <taxon>Alphaproteobacteria</taxon>
        <taxon>Rhodobacterales</taxon>
        <taxon>Paracoccaceae</taxon>
        <taxon>Paracoccus</taxon>
    </lineage>
</organism>
<evidence type="ECO:0000313" key="3">
    <source>
        <dbReference type="Proteomes" id="UP000321562"/>
    </source>
</evidence>
<comment type="caution">
    <text evidence="2">The sequence shown here is derived from an EMBL/GenBank/DDBJ whole genome shotgun (WGS) entry which is preliminary data.</text>
</comment>
<reference evidence="2 3" key="1">
    <citation type="submission" date="2019-08" db="EMBL/GenBank/DDBJ databases">
        <authorList>
            <person name="Ye J."/>
        </authorList>
    </citation>
    <scope>NUCLEOTIDE SEQUENCE [LARGE SCALE GENOMIC DNA]</scope>
    <source>
        <strain evidence="2 3">TK008</strain>
    </source>
</reference>
<accession>A0A5C6S2X7</accession>
<evidence type="ECO:0000259" key="1">
    <source>
        <dbReference type="PROSITE" id="PS51186"/>
    </source>
</evidence>
<dbReference type="GO" id="GO:0016747">
    <property type="term" value="F:acyltransferase activity, transferring groups other than amino-acyl groups"/>
    <property type="evidence" value="ECO:0007669"/>
    <property type="project" value="InterPro"/>
</dbReference>
<dbReference type="Proteomes" id="UP000321562">
    <property type="component" value="Unassembled WGS sequence"/>
</dbReference>
<name>A0A5C6S2X7_9RHOB</name>
<dbReference type="EMBL" id="VOPL01000005">
    <property type="protein sequence ID" value="TXB68200.1"/>
    <property type="molecule type" value="Genomic_DNA"/>
</dbReference>
<dbReference type="InterPro" id="IPR000182">
    <property type="entry name" value="GNAT_dom"/>
</dbReference>
<feature type="domain" description="N-acetyltransferase" evidence="1">
    <location>
        <begin position="21"/>
        <end position="174"/>
    </location>
</feature>
<dbReference type="Pfam" id="PF00583">
    <property type="entry name" value="Acetyltransf_1"/>
    <property type="match status" value="1"/>
</dbReference>
<keyword evidence="2" id="KW-0808">Transferase</keyword>
<gene>
    <name evidence="2" type="ORF">FQV27_13545</name>
</gene>